<feature type="compositionally biased region" description="Basic and acidic residues" evidence="1">
    <location>
        <begin position="31"/>
        <end position="45"/>
    </location>
</feature>
<evidence type="ECO:0000256" key="1">
    <source>
        <dbReference type="SAM" id="MobiDB-lite"/>
    </source>
</evidence>
<dbReference type="Proteomes" id="UP000501849">
    <property type="component" value="Chromosome"/>
</dbReference>
<gene>
    <name evidence="2" type="ORF">EXE63_13105</name>
</gene>
<dbReference type="KEGG" id="mfre:EXE63_13105"/>
<reference evidence="2 3" key="1">
    <citation type="submission" date="2019-04" db="EMBL/GenBank/DDBJ databases">
        <title>Draft, Whole-Genome Sequence of the Anthracene-degrading Mycobacterium frederiksbergense LB501T, Isolated from a Polycyclic Aromatic Hydrocarbon (PAH)-Contaminated Soil.</title>
        <authorList>
            <person name="Augelletti F."/>
        </authorList>
    </citation>
    <scope>NUCLEOTIDE SEQUENCE [LARGE SCALE GENOMIC DNA]</scope>
    <source>
        <strain evidence="2 3">LB 501T</strain>
    </source>
</reference>
<accession>A0A6H0S3A8</accession>
<evidence type="ECO:0000313" key="2">
    <source>
        <dbReference type="EMBL" id="QIV81724.1"/>
    </source>
</evidence>
<sequence length="88" mass="9911">MQSATPIYDALVEEMLGPLTDFVPQWLIGRRAEHPRPPSETEPRRVIAPSEVHPPERPGRPSPPPPRHRVTQPGVRLTPTRRASQTAR</sequence>
<keyword evidence="3" id="KW-1185">Reference proteome</keyword>
<organism evidence="2 3">
    <name type="scientific">Mycolicibacterium frederiksbergense</name>
    <dbReference type="NCBI Taxonomy" id="117567"/>
    <lineage>
        <taxon>Bacteria</taxon>
        <taxon>Bacillati</taxon>
        <taxon>Actinomycetota</taxon>
        <taxon>Actinomycetes</taxon>
        <taxon>Mycobacteriales</taxon>
        <taxon>Mycobacteriaceae</taxon>
        <taxon>Mycolicibacterium</taxon>
    </lineage>
</organism>
<proteinExistence type="predicted"/>
<dbReference type="EMBL" id="CP038799">
    <property type="protein sequence ID" value="QIV81724.1"/>
    <property type="molecule type" value="Genomic_DNA"/>
</dbReference>
<dbReference type="AlphaFoldDB" id="A0A6H0S3A8"/>
<evidence type="ECO:0000313" key="3">
    <source>
        <dbReference type="Proteomes" id="UP000501849"/>
    </source>
</evidence>
<name>A0A6H0S3A8_9MYCO</name>
<feature type="region of interest" description="Disordered" evidence="1">
    <location>
        <begin position="31"/>
        <end position="88"/>
    </location>
</feature>
<protein>
    <submittedName>
        <fullName evidence="2">Uncharacterized protein</fullName>
    </submittedName>
</protein>